<organism evidence="2 3">
    <name type="scientific">Eschrichtius robustus</name>
    <name type="common">California gray whale</name>
    <name type="synonym">Eschrichtius gibbosus</name>
    <dbReference type="NCBI Taxonomy" id="9764"/>
    <lineage>
        <taxon>Eukaryota</taxon>
        <taxon>Metazoa</taxon>
        <taxon>Chordata</taxon>
        <taxon>Craniata</taxon>
        <taxon>Vertebrata</taxon>
        <taxon>Euteleostomi</taxon>
        <taxon>Mammalia</taxon>
        <taxon>Eutheria</taxon>
        <taxon>Laurasiatheria</taxon>
        <taxon>Artiodactyla</taxon>
        <taxon>Whippomorpha</taxon>
        <taxon>Cetacea</taxon>
        <taxon>Mysticeti</taxon>
        <taxon>Eschrichtiidae</taxon>
        <taxon>Eschrichtius</taxon>
    </lineage>
</organism>
<evidence type="ECO:0000256" key="1">
    <source>
        <dbReference type="SAM" id="MobiDB-lite"/>
    </source>
</evidence>
<dbReference type="AlphaFoldDB" id="A0AB34GJ98"/>
<comment type="caution">
    <text evidence="2">The sequence shown here is derived from an EMBL/GenBank/DDBJ whole genome shotgun (WGS) entry which is preliminary data.</text>
</comment>
<keyword evidence="3" id="KW-1185">Reference proteome</keyword>
<gene>
    <name evidence="2" type="ORF">J1605_012555</name>
</gene>
<feature type="region of interest" description="Disordered" evidence="1">
    <location>
        <begin position="1"/>
        <end position="23"/>
    </location>
</feature>
<accession>A0AB34GJ98</accession>
<dbReference type="Proteomes" id="UP001159641">
    <property type="component" value="Unassembled WGS sequence"/>
</dbReference>
<reference evidence="2 3" key="1">
    <citation type="submission" date="2022-11" db="EMBL/GenBank/DDBJ databases">
        <title>Whole genome sequence of Eschrichtius robustus ER-17-0199.</title>
        <authorList>
            <person name="Bruniche-Olsen A."/>
            <person name="Black A.N."/>
            <person name="Fields C.J."/>
            <person name="Walden K."/>
            <person name="Dewoody J.A."/>
        </authorList>
    </citation>
    <scope>NUCLEOTIDE SEQUENCE [LARGE SCALE GENOMIC DNA]</scope>
    <source>
        <strain evidence="2">ER-17-0199</strain>
        <tissue evidence="2">Blubber</tissue>
    </source>
</reference>
<protein>
    <submittedName>
        <fullName evidence="2">Uncharacterized protein</fullName>
    </submittedName>
</protein>
<name>A0AB34GJ98_ESCRO</name>
<sequence length="84" mass="9366">MFAKGKGSAVPSDGQAREKFDGKKTSRWENRLGFCTRGGAYFGTFTVQLLKGETLVNIQVKQKPFMITVEKEKLLNGTYGLVNF</sequence>
<evidence type="ECO:0000313" key="3">
    <source>
        <dbReference type="Proteomes" id="UP001159641"/>
    </source>
</evidence>
<proteinExistence type="predicted"/>
<dbReference type="EMBL" id="JAIQCJ010002214">
    <property type="protein sequence ID" value="KAJ8779671.1"/>
    <property type="molecule type" value="Genomic_DNA"/>
</dbReference>
<evidence type="ECO:0000313" key="2">
    <source>
        <dbReference type="EMBL" id="KAJ8779671.1"/>
    </source>
</evidence>